<dbReference type="HOGENOM" id="CLU_036280_0_0_7"/>
<evidence type="ECO:0000313" key="4">
    <source>
        <dbReference type="Proteomes" id="UP000018731"/>
    </source>
</evidence>
<feature type="signal peptide" evidence="2">
    <location>
        <begin position="1"/>
        <end position="24"/>
    </location>
</feature>
<dbReference type="EMBL" id="AZJI01000007">
    <property type="protein sequence ID" value="ETD22702.1"/>
    <property type="molecule type" value="Genomic_DNA"/>
</dbReference>
<organism evidence="3 4">
    <name type="scientific">Helicobacter macacae MIT 99-5501</name>
    <dbReference type="NCBI Taxonomy" id="1357400"/>
    <lineage>
        <taxon>Bacteria</taxon>
        <taxon>Pseudomonadati</taxon>
        <taxon>Campylobacterota</taxon>
        <taxon>Epsilonproteobacteria</taxon>
        <taxon>Campylobacterales</taxon>
        <taxon>Helicobacteraceae</taxon>
        <taxon>Helicobacter</taxon>
    </lineage>
</organism>
<dbReference type="OrthoDB" id="5328780at2"/>
<protein>
    <recommendedName>
        <fullName evidence="5">Ricin B lectin domain-containing protein</fullName>
    </recommendedName>
</protein>
<keyword evidence="4" id="KW-1185">Reference proteome</keyword>
<dbReference type="RefSeq" id="WP_023928236.1">
    <property type="nucleotide sequence ID" value="NZ_KI669455.1"/>
</dbReference>
<keyword evidence="2" id="KW-0732">Signal</keyword>
<dbReference type="STRING" id="1357400.HMPREF2086_01501"/>
<gene>
    <name evidence="3" type="ORF">HMPREF2086_01501</name>
</gene>
<evidence type="ECO:0000256" key="2">
    <source>
        <dbReference type="SAM" id="SignalP"/>
    </source>
</evidence>
<feature type="chain" id="PRO_5004767232" description="Ricin B lectin domain-containing protein" evidence="2">
    <location>
        <begin position="25"/>
        <end position="638"/>
    </location>
</feature>
<accession>V8C6K1</accession>
<dbReference type="InterPro" id="IPR011455">
    <property type="entry name" value="DUF1561"/>
</dbReference>
<name>V8C6K1_9HELI</name>
<dbReference type="Pfam" id="PF07598">
    <property type="entry name" value="DUF1561"/>
    <property type="match status" value="2"/>
</dbReference>
<feature type="compositionally biased region" description="Polar residues" evidence="1">
    <location>
        <begin position="371"/>
        <end position="412"/>
    </location>
</feature>
<dbReference type="AlphaFoldDB" id="V8C6K1"/>
<reference evidence="3 4" key="1">
    <citation type="journal article" date="2014" name="Genome Announc.">
        <title>Draft genome sequences of six enterohepatic helicobacter species isolated from humans and one from rhesus macaques.</title>
        <authorList>
            <person name="Shen Z."/>
            <person name="Sheh A."/>
            <person name="Young S.K."/>
            <person name="Abouelliel A."/>
            <person name="Ward D.V."/>
            <person name="Earl A.M."/>
            <person name="Fox J.G."/>
        </authorList>
    </citation>
    <scope>NUCLEOTIDE SEQUENCE [LARGE SCALE GENOMIC DNA]</scope>
    <source>
        <strain evidence="3 4">MIT 99-5501</strain>
    </source>
</reference>
<evidence type="ECO:0000256" key="1">
    <source>
        <dbReference type="SAM" id="MobiDB-lite"/>
    </source>
</evidence>
<dbReference type="eggNOG" id="ENOG5033RPQ">
    <property type="taxonomic scope" value="Bacteria"/>
</dbReference>
<evidence type="ECO:0008006" key="5">
    <source>
        <dbReference type="Google" id="ProtNLM"/>
    </source>
</evidence>
<dbReference type="PATRIC" id="fig|1357400.3.peg.2020"/>
<dbReference type="PROSITE" id="PS51257">
    <property type="entry name" value="PROKAR_LIPOPROTEIN"/>
    <property type="match status" value="1"/>
</dbReference>
<comment type="caution">
    <text evidence="3">The sequence shown here is derived from an EMBL/GenBank/DDBJ whole genome shotgun (WGS) entry which is preliminary data.</text>
</comment>
<evidence type="ECO:0000313" key="3">
    <source>
        <dbReference type="EMBL" id="ETD22702.1"/>
    </source>
</evidence>
<proteinExistence type="predicted"/>
<dbReference type="Proteomes" id="UP000018731">
    <property type="component" value="Unassembled WGS sequence"/>
</dbReference>
<feature type="region of interest" description="Disordered" evidence="1">
    <location>
        <begin position="368"/>
        <end position="412"/>
    </location>
</feature>
<sequence length="638" mass="71891">MVVAIFRILIFMLFALLFSACAMSGGESAPNPPNLSSNPPHLNIKPNLTQISPPIPQKLADSPKDSIIKVLDENGQIRCYMPDVRSVYAVIGTCRTSWAKPARYDVFGRIAYNVEDTWLCLTAPESVAQTKRKDKDYLTLKPCVINDKKQRWKLKNDLFYSLDESYVIKDDGAYLYATTLRDTSLKLSRIHTSMSEWLSTIARPTNLSILTSLAWDYTTREGTQRYFLYNNGSSRNTTDLYYNLESGHIAQYDDYKGLNCLYADLGGAQWSWAWWGKCTDAKAPSKNRAYWRFIRVSEAESVLLNFQGAALRVTSTGIHWGTPYIVAPKYLLKDSANYPTSRFIIDKDTQDWLRFIYANIGDNLPFCPAPSNETTKSTNTEQNPPKNQLKNQSPHKNPQNTHSPQNLKNPPNDFVINNSWLARLLAIIHTSDSGESSVGVCGICLLQSFQIIAEILENPRVPRQSGGYFFNTQMGANPFVSFESRNSLLYHTLDDIVRWFPAYAESPTITEQMRFDYNNNLALMSAIALLPQYDWAITTRAQGQSDIPRVIDSIFGSAYGSAFVVLLRMQSAQQEGGHAMVAIRTSAGVVLIPTNVPMSAEELRIFTTPLRNRGEFLARFSEYGFSITNIALLVRVDC</sequence>